<reference evidence="2" key="1">
    <citation type="submission" date="2007-07" db="EMBL/GenBank/DDBJ databases">
        <title>PCAP assembly of the Caenorhabditis remanei genome.</title>
        <authorList>
            <consortium name="The Caenorhabditis remanei Sequencing Consortium"/>
            <person name="Wilson R.K."/>
        </authorList>
    </citation>
    <scope>NUCLEOTIDE SEQUENCE [LARGE SCALE GENOMIC DNA]</scope>
    <source>
        <strain evidence="2">PB4641</strain>
    </source>
</reference>
<dbReference type="HOGENOM" id="CLU_444994_0_0_1"/>
<name>E3N367_CAERE</name>
<dbReference type="AlphaFoldDB" id="E3N367"/>
<dbReference type="eggNOG" id="KOG4734">
    <property type="taxonomic scope" value="Eukaryota"/>
</dbReference>
<proteinExistence type="predicted"/>
<feature type="compositionally biased region" description="Polar residues" evidence="1">
    <location>
        <begin position="119"/>
        <end position="130"/>
    </location>
</feature>
<dbReference type="InParanoid" id="E3N367"/>
<accession>E3N367</accession>
<feature type="compositionally biased region" description="Basic and acidic residues" evidence="1">
    <location>
        <begin position="68"/>
        <end position="96"/>
    </location>
</feature>
<dbReference type="EMBL" id="DS268517">
    <property type="protein sequence ID" value="EFO84482.1"/>
    <property type="molecule type" value="Genomic_DNA"/>
</dbReference>
<feature type="region of interest" description="Disordered" evidence="1">
    <location>
        <begin position="60"/>
        <end position="131"/>
    </location>
</feature>
<sequence length="614" mass="69943">MRSIDNPVKISSFLTQHYGVDYEVIGALPKSNLKRSSSQFLLNQNTSTLDCLMSTAESRENSMMGSIDLEKSEKSLENSLKSPERREKSSDEKDSPTKANQEWLNDIGVSPRHVKGNARSENPGVSSSQIIPKAGSKCSEYVLELDGGPVLPHCTKMALRESQPDEFLRTSNIPLKPAEPVQESTPDLPIDLRLGEKLRLVPKVPFPWMNTRKSTGIVTMRSPIQFLGSPIPILKCLVPVLDEFTLILLSMMNRRVLKTLQMIRGQTHTISLRFSNHASILVKTSPNRLIDIKIRKKERIPEYGTAITLDSNSWGIDVKVMFIRRLSSHKSIYFDIEGSDANEDLLMWNVSQMILSLFDSDSSEFHWNLPISRHIKDLPVWKCRKSWTLIELRESSKTDDADVDTGLTWIGNNVKSGKYDFRNSVQTPPRAIADLGSQTSWFATVAFATDGFANVVVRKRRGSQLTGSQTSRSHIDLSSRLPNIIWKCKDILLRNCGFNDWRKFVTETIETVKWKRTIISTKELNQMMKLWVDGRLPRLRLFESSSLGGEFLSDEPLFYQIRTQDSLEPHPDFDQNDSRQWWFGAQDIMNKQNRKATTVYAPPGQFKMLVWTSN</sequence>
<protein>
    <recommendedName>
        <fullName evidence="4">F-box associated domain-containing protein</fullName>
    </recommendedName>
</protein>
<evidence type="ECO:0000256" key="1">
    <source>
        <dbReference type="SAM" id="MobiDB-lite"/>
    </source>
</evidence>
<gene>
    <name evidence="2" type="ORF">CRE_18144</name>
</gene>
<organism evidence="3">
    <name type="scientific">Caenorhabditis remanei</name>
    <name type="common">Caenorhabditis vulgaris</name>
    <dbReference type="NCBI Taxonomy" id="31234"/>
    <lineage>
        <taxon>Eukaryota</taxon>
        <taxon>Metazoa</taxon>
        <taxon>Ecdysozoa</taxon>
        <taxon>Nematoda</taxon>
        <taxon>Chromadorea</taxon>
        <taxon>Rhabditida</taxon>
        <taxon>Rhabditina</taxon>
        <taxon>Rhabditomorpha</taxon>
        <taxon>Rhabditoidea</taxon>
        <taxon>Rhabditidae</taxon>
        <taxon>Peloderinae</taxon>
        <taxon>Caenorhabditis</taxon>
    </lineage>
</organism>
<evidence type="ECO:0008006" key="4">
    <source>
        <dbReference type="Google" id="ProtNLM"/>
    </source>
</evidence>
<keyword evidence="3" id="KW-1185">Reference proteome</keyword>
<dbReference type="STRING" id="31234.E3N367"/>
<evidence type="ECO:0000313" key="3">
    <source>
        <dbReference type="Proteomes" id="UP000008281"/>
    </source>
</evidence>
<dbReference type="Proteomes" id="UP000008281">
    <property type="component" value="Unassembled WGS sequence"/>
</dbReference>
<evidence type="ECO:0000313" key="2">
    <source>
        <dbReference type="EMBL" id="EFO84482.1"/>
    </source>
</evidence>
<dbReference type="OrthoDB" id="534063at2759"/>